<evidence type="ECO:0000313" key="3">
    <source>
        <dbReference type="WBParaSite" id="nRc.2.0.1.t34835-RA"/>
    </source>
</evidence>
<protein>
    <submittedName>
        <fullName evidence="3">Uncharacterized protein</fullName>
    </submittedName>
</protein>
<feature type="region of interest" description="Disordered" evidence="1">
    <location>
        <begin position="15"/>
        <end position="36"/>
    </location>
</feature>
<organism evidence="2 3">
    <name type="scientific">Romanomermis culicivorax</name>
    <name type="common">Nematode worm</name>
    <dbReference type="NCBI Taxonomy" id="13658"/>
    <lineage>
        <taxon>Eukaryota</taxon>
        <taxon>Metazoa</taxon>
        <taxon>Ecdysozoa</taxon>
        <taxon>Nematoda</taxon>
        <taxon>Enoplea</taxon>
        <taxon>Dorylaimia</taxon>
        <taxon>Mermithida</taxon>
        <taxon>Mermithoidea</taxon>
        <taxon>Mermithidae</taxon>
        <taxon>Romanomermis</taxon>
    </lineage>
</organism>
<evidence type="ECO:0000256" key="1">
    <source>
        <dbReference type="SAM" id="MobiDB-lite"/>
    </source>
</evidence>
<dbReference type="WBParaSite" id="nRc.2.0.1.t34835-RA">
    <property type="protein sequence ID" value="nRc.2.0.1.t34835-RA"/>
    <property type="gene ID" value="nRc.2.0.1.g34835"/>
</dbReference>
<dbReference type="AlphaFoldDB" id="A0A915K9K4"/>
<keyword evidence="2" id="KW-1185">Reference proteome</keyword>
<accession>A0A915K9K4</accession>
<reference evidence="3" key="1">
    <citation type="submission" date="2022-11" db="UniProtKB">
        <authorList>
            <consortium name="WormBaseParasite"/>
        </authorList>
    </citation>
    <scope>IDENTIFICATION</scope>
</reference>
<dbReference type="Proteomes" id="UP000887565">
    <property type="component" value="Unplaced"/>
</dbReference>
<name>A0A915K9K4_ROMCU</name>
<evidence type="ECO:0000313" key="2">
    <source>
        <dbReference type="Proteomes" id="UP000887565"/>
    </source>
</evidence>
<sequence>MPNILNLFWNKRSSSPMKLSSTENNERRRETTTAGDGKMLAITSSSVVEIGLALICTMKSLIGQSIDIELNVDLLRHYQIISQNRNFHGHIQIGQSRLF</sequence>
<proteinExistence type="predicted"/>